<dbReference type="Proteomes" id="UP001054889">
    <property type="component" value="Unassembled WGS sequence"/>
</dbReference>
<reference evidence="2" key="2">
    <citation type="submission" date="2021-12" db="EMBL/GenBank/DDBJ databases">
        <title>Resequencing data analysis of finger millet.</title>
        <authorList>
            <person name="Hatakeyama M."/>
            <person name="Aluri S."/>
            <person name="Balachadran M.T."/>
            <person name="Sivarajan S.R."/>
            <person name="Poveda L."/>
            <person name="Shimizu-Inatsugi R."/>
            <person name="Schlapbach R."/>
            <person name="Sreeman S.M."/>
            <person name="Shimizu K.K."/>
        </authorList>
    </citation>
    <scope>NUCLEOTIDE SEQUENCE</scope>
</reference>
<dbReference type="EMBL" id="BQKI01000096">
    <property type="protein sequence ID" value="GJN38296.1"/>
    <property type="molecule type" value="Genomic_DNA"/>
</dbReference>
<gene>
    <name evidence="2" type="primary">gb27325</name>
    <name evidence="2" type="ORF">PR202_gb27325</name>
</gene>
<feature type="coiled-coil region" evidence="1">
    <location>
        <begin position="222"/>
        <end position="260"/>
    </location>
</feature>
<comment type="caution">
    <text evidence="2">The sequence shown here is derived from an EMBL/GenBank/DDBJ whole genome shotgun (WGS) entry which is preliminary data.</text>
</comment>
<dbReference type="AlphaFoldDB" id="A0AAV5FVN7"/>
<name>A0AAV5FVN7_ELECO</name>
<keyword evidence="1" id="KW-0175">Coiled coil</keyword>
<evidence type="ECO:0000313" key="3">
    <source>
        <dbReference type="Proteomes" id="UP001054889"/>
    </source>
</evidence>
<evidence type="ECO:0000256" key="1">
    <source>
        <dbReference type="SAM" id="Coils"/>
    </source>
</evidence>
<reference evidence="2" key="1">
    <citation type="journal article" date="2018" name="DNA Res.">
        <title>Multiple hybrid de novo genome assembly of finger millet, an orphan allotetraploid crop.</title>
        <authorList>
            <person name="Hatakeyama M."/>
            <person name="Aluri S."/>
            <person name="Balachadran M.T."/>
            <person name="Sivarajan S.R."/>
            <person name="Patrignani A."/>
            <person name="Gruter S."/>
            <person name="Poveda L."/>
            <person name="Shimizu-Inatsugi R."/>
            <person name="Baeten J."/>
            <person name="Francoijs K.J."/>
            <person name="Nataraja K.N."/>
            <person name="Reddy Y.A.N."/>
            <person name="Phadnis S."/>
            <person name="Ravikumar R.L."/>
            <person name="Schlapbach R."/>
            <person name="Sreeman S.M."/>
            <person name="Shimizu K.K."/>
        </authorList>
    </citation>
    <scope>NUCLEOTIDE SEQUENCE</scope>
</reference>
<organism evidence="2 3">
    <name type="scientific">Eleusine coracana subsp. coracana</name>
    <dbReference type="NCBI Taxonomy" id="191504"/>
    <lineage>
        <taxon>Eukaryota</taxon>
        <taxon>Viridiplantae</taxon>
        <taxon>Streptophyta</taxon>
        <taxon>Embryophyta</taxon>
        <taxon>Tracheophyta</taxon>
        <taxon>Spermatophyta</taxon>
        <taxon>Magnoliopsida</taxon>
        <taxon>Liliopsida</taxon>
        <taxon>Poales</taxon>
        <taxon>Poaceae</taxon>
        <taxon>PACMAD clade</taxon>
        <taxon>Chloridoideae</taxon>
        <taxon>Cynodonteae</taxon>
        <taxon>Eleusininae</taxon>
        <taxon>Eleusine</taxon>
    </lineage>
</organism>
<dbReference type="Pfam" id="PF03004">
    <property type="entry name" value="Transposase_24"/>
    <property type="match status" value="1"/>
</dbReference>
<dbReference type="InterPro" id="IPR004252">
    <property type="entry name" value="Probable_transposase_24"/>
</dbReference>
<keyword evidence="3" id="KW-1185">Reference proteome</keyword>
<protein>
    <submittedName>
        <fullName evidence="2">Uncharacterized protein</fullName>
    </submittedName>
</protein>
<evidence type="ECO:0000313" key="2">
    <source>
        <dbReference type="EMBL" id="GJN38296.1"/>
    </source>
</evidence>
<sequence>MKWRQVEDAFPGTMTAIWNFLRDTFPEISAGDYDYVMRQVERQYNVRRHRLYKSYCTTRQRPSDVAPEDWQWLIDNLWRTKKCQQRSRQNSQNRAHQEMKSLVGTRSIVQIAYDLRNPETGEWPSAMDVWKAMYQKPDGTWSLPNGEEILTNLHSVAETEQEKISSAAVPLAEHFAIVLGRKPNHSRGVGVPAVNQGAQERHRLHAQAEVARQRPDNAQEHAAALEGEVQRLTEANMQLRDELHSQREELASQRKTVETQTADMECLMNQKLEEMMNSYLRRFSTTRGASFPNNTHTDVHKIYALVERKQARMEYLEAKPFVNSQQLSKAQKEIDKLQTDQREMTKALDQGHADIAARDQKIADLEKLTSNQQRFVDALDAEKENLSKSVEDQKVEITRL</sequence>
<accession>A0AAV5FVN7</accession>
<proteinExistence type="predicted"/>